<dbReference type="GO" id="GO:0008750">
    <property type="term" value="F:proton-translocating NAD(P)+ transhydrogenase activity"/>
    <property type="evidence" value="ECO:0007669"/>
    <property type="project" value="UniProtKB-EC"/>
</dbReference>
<dbReference type="SMART" id="SM01003">
    <property type="entry name" value="AlaDh_PNT_N"/>
    <property type="match status" value="1"/>
</dbReference>
<gene>
    <name evidence="15" type="ORF">HQN60_11160</name>
</gene>
<dbReference type="EMBL" id="CP054143">
    <property type="protein sequence ID" value="QKJ67214.1"/>
    <property type="molecule type" value="Genomic_DNA"/>
</dbReference>
<evidence type="ECO:0000256" key="10">
    <source>
        <dbReference type="ARBA" id="ARBA00076996"/>
    </source>
</evidence>
<protein>
    <recommendedName>
        <fullName evidence="9">NAD(P) transhydrogenase subunit alpha part 1</fullName>
        <ecNumber evidence="3">7.1.1.1</ecNumber>
    </recommendedName>
    <alternativeName>
        <fullName evidence="11">Nicotinamide nucleotide transhydrogenase subunit alpha 1</fullName>
    </alternativeName>
    <alternativeName>
        <fullName evidence="10">Pyridine nucleotide transhydrogenase subunit alpha 1</fullName>
    </alternativeName>
</protein>
<dbReference type="PROSITE" id="PS00837">
    <property type="entry name" value="ALADH_PNT_2"/>
    <property type="match status" value="1"/>
</dbReference>
<dbReference type="FunFam" id="3.40.50.720:FF:000188">
    <property type="entry name" value="NAD(P) transhydrogenase alpha subunit 1"/>
    <property type="match status" value="1"/>
</dbReference>
<comment type="function">
    <text evidence="1">The transhydrogenation between NADH and NADP is coupled to respiration and ATP hydrolysis and functions as a proton pump across the membrane.</text>
</comment>
<keyword evidence="16" id="KW-1185">Reference proteome</keyword>
<evidence type="ECO:0000256" key="7">
    <source>
        <dbReference type="ARBA" id="ARBA00023027"/>
    </source>
</evidence>
<keyword evidence="6" id="KW-1278">Translocase</keyword>
<dbReference type="GO" id="GO:0005886">
    <property type="term" value="C:plasma membrane"/>
    <property type="evidence" value="ECO:0007669"/>
    <property type="project" value="TreeGrafter"/>
</dbReference>
<comment type="similarity">
    <text evidence="2">Belongs to the AlaDH/PNT family.</text>
</comment>
<keyword evidence="4" id="KW-0547">Nucleotide-binding</keyword>
<dbReference type="InterPro" id="IPR008143">
    <property type="entry name" value="Ala_DH/PNT_CS2"/>
</dbReference>
<evidence type="ECO:0000256" key="12">
    <source>
        <dbReference type="SAM" id="MobiDB-lite"/>
    </source>
</evidence>
<evidence type="ECO:0000313" key="16">
    <source>
        <dbReference type="Proteomes" id="UP000504844"/>
    </source>
</evidence>
<evidence type="ECO:0000259" key="13">
    <source>
        <dbReference type="SMART" id="SM01002"/>
    </source>
</evidence>
<dbReference type="SUPFAM" id="SSF51735">
    <property type="entry name" value="NAD(P)-binding Rossmann-fold domains"/>
    <property type="match status" value="1"/>
</dbReference>
<dbReference type="PANTHER" id="PTHR10160:SF19">
    <property type="entry name" value="PROTON-TRANSLOCATING NAD(P)(+) TRANSHYDROGENASE"/>
    <property type="match status" value="1"/>
</dbReference>
<evidence type="ECO:0000256" key="8">
    <source>
        <dbReference type="ARBA" id="ARBA00048202"/>
    </source>
</evidence>
<dbReference type="GO" id="GO:0050661">
    <property type="term" value="F:NADP binding"/>
    <property type="evidence" value="ECO:0007669"/>
    <property type="project" value="TreeGrafter"/>
</dbReference>
<dbReference type="SUPFAM" id="SSF52283">
    <property type="entry name" value="Formate/glycerate dehydrogenase catalytic domain-like"/>
    <property type="match status" value="1"/>
</dbReference>
<dbReference type="Pfam" id="PF01262">
    <property type="entry name" value="AlaDh_PNT_C"/>
    <property type="match status" value="1"/>
</dbReference>
<evidence type="ECO:0000256" key="3">
    <source>
        <dbReference type="ARBA" id="ARBA00012943"/>
    </source>
</evidence>
<accession>A0A6M8SSU6</accession>
<evidence type="ECO:0000256" key="2">
    <source>
        <dbReference type="ARBA" id="ARBA00005689"/>
    </source>
</evidence>
<name>A0A6M8SSU6_9NEIS</name>
<dbReference type="Proteomes" id="UP000504844">
    <property type="component" value="Chromosome"/>
</dbReference>
<dbReference type="PANTHER" id="PTHR10160">
    <property type="entry name" value="NAD(P) TRANSHYDROGENASE"/>
    <property type="match status" value="1"/>
</dbReference>
<organism evidence="15 16">
    <name type="scientific">Deefgea piscis</name>
    <dbReference type="NCBI Taxonomy" id="2739061"/>
    <lineage>
        <taxon>Bacteria</taxon>
        <taxon>Pseudomonadati</taxon>
        <taxon>Pseudomonadota</taxon>
        <taxon>Betaproteobacteria</taxon>
        <taxon>Neisseriales</taxon>
        <taxon>Chitinibacteraceae</taxon>
        <taxon>Deefgea</taxon>
    </lineage>
</organism>
<evidence type="ECO:0000256" key="6">
    <source>
        <dbReference type="ARBA" id="ARBA00022967"/>
    </source>
</evidence>
<keyword evidence="5" id="KW-0521">NADP</keyword>
<dbReference type="InterPro" id="IPR007886">
    <property type="entry name" value="AlaDH/PNT_N"/>
</dbReference>
<comment type="catalytic activity">
    <reaction evidence="8">
        <text>NAD(+) + NADPH + H(+)(in) = NADH + NADP(+) + H(+)(out)</text>
        <dbReference type="Rhea" id="RHEA:47992"/>
        <dbReference type="ChEBI" id="CHEBI:15378"/>
        <dbReference type="ChEBI" id="CHEBI:57540"/>
        <dbReference type="ChEBI" id="CHEBI:57783"/>
        <dbReference type="ChEBI" id="CHEBI:57945"/>
        <dbReference type="ChEBI" id="CHEBI:58349"/>
        <dbReference type="EC" id="7.1.1.1"/>
    </reaction>
</comment>
<dbReference type="Gene3D" id="3.40.50.720">
    <property type="entry name" value="NAD(P)-binding Rossmann-like Domain"/>
    <property type="match status" value="2"/>
</dbReference>
<dbReference type="Pfam" id="PF05222">
    <property type="entry name" value="AlaDh_PNT_N"/>
    <property type="match status" value="1"/>
</dbReference>
<dbReference type="InterPro" id="IPR036291">
    <property type="entry name" value="NAD(P)-bd_dom_sf"/>
</dbReference>
<evidence type="ECO:0000259" key="14">
    <source>
        <dbReference type="SMART" id="SM01003"/>
    </source>
</evidence>
<evidence type="ECO:0000256" key="1">
    <source>
        <dbReference type="ARBA" id="ARBA00003943"/>
    </source>
</evidence>
<feature type="domain" description="Alanine dehydrogenase/pyridine nucleotide transhydrogenase N-terminal" evidence="14">
    <location>
        <begin position="4"/>
        <end position="138"/>
    </location>
</feature>
<dbReference type="EC" id="7.1.1.1" evidence="3"/>
<dbReference type="GO" id="GO:0016491">
    <property type="term" value="F:oxidoreductase activity"/>
    <property type="evidence" value="ECO:0007669"/>
    <property type="project" value="UniProtKB-KW"/>
</dbReference>
<keyword evidence="7" id="KW-0520">NAD</keyword>
<evidence type="ECO:0000256" key="4">
    <source>
        <dbReference type="ARBA" id="ARBA00022741"/>
    </source>
</evidence>
<reference evidence="15 16" key="1">
    <citation type="submission" date="2020-05" db="EMBL/GenBank/DDBJ databases">
        <title>Complete genome sequence of Deefgea sp. D17.</title>
        <authorList>
            <person name="Bae J.-W."/>
            <person name="Han J.E."/>
        </authorList>
    </citation>
    <scope>NUCLEOTIDE SEQUENCE [LARGE SCALE GENOMIC DNA]</scope>
    <source>
        <strain evidence="15 16">D17</strain>
    </source>
</reference>
<dbReference type="KEGG" id="dee:HQN60_11160"/>
<dbReference type="GO" id="GO:0006740">
    <property type="term" value="P:NADPH regeneration"/>
    <property type="evidence" value="ECO:0007669"/>
    <property type="project" value="TreeGrafter"/>
</dbReference>
<dbReference type="AlphaFoldDB" id="A0A6M8SSU6"/>
<dbReference type="RefSeq" id="WP_173533717.1">
    <property type="nucleotide sequence ID" value="NZ_CP054143.1"/>
</dbReference>
<dbReference type="CDD" id="cd05304">
    <property type="entry name" value="Rubrum_tdh"/>
    <property type="match status" value="1"/>
</dbReference>
<evidence type="ECO:0000256" key="11">
    <source>
        <dbReference type="ARBA" id="ARBA00084087"/>
    </source>
</evidence>
<dbReference type="NCBIfam" id="NF006942">
    <property type="entry name" value="PRK09424.1"/>
    <property type="match status" value="1"/>
</dbReference>
<evidence type="ECO:0000256" key="9">
    <source>
        <dbReference type="ARBA" id="ARBA00071353"/>
    </source>
</evidence>
<sequence length="403" mass="42472">MLIVIPKENQHGETRVAASPETVKKLVKQGHQVRVQANAGLAATWQDSDYLTAGASISEDITSLYSGAALILKVQAPNTQEIALYPEHAALVSLFDIHRYPHLGLLAAKQIDAYALELIPRITRGQSMDVLSSQANIAGYRAVLLATHYFPRFMPMLMTAAGSVKPARVLILGAGVAGLQAIATAKRLGAVVEVFDVRPATREQVESLGAKFVEVELSSEEQAALAHTGGYAKEMSDDYRQRQSELIAQQAAQADIIISTALIPGKAAPILLTAATVARMKAGSVIIDMAVSHGGNCPLSQTDQVVMSDNGVSIVGQSNLAALMPTDASSMFARNVLTFLALLSDKEAHYAPQQDDEIIQATRVCHAGSIYFASASATPATQASATQSSQASAVPATADAITA</sequence>
<evidence type="ECO:0000313" key="15">
    <source>
        <dbReference type="EMBL" id="QKJ67214.1"/>
    </source>
</evidence>
<dbReference type="SMART" id="SM01002">
    <property type="entry name" value="AlaDh_PNT_C"/>
    <property type="match status" value="1"/>
</dbReference>
<feature type="region of interest" description="Disordered" evidence="12">
    <location>
        <begin position="384"/>
        <end position="403"/>
    </location>
</feature>
<evidence type="ECO:0000256" key="5">
    <source>
        <dbReference type="ARBA" id="ARBA00022857"/>
    </source>
</evidence>
<dbReference type="InterPro" id="IPR007698">
    <property type="entry name" value="AlaDH/PNT_NAD(H)-bd"/>
</dbReference>
<keyword evidence="15" id="KW-0560">Oxidoreductase</keyword>
<feature type="domain" description="Alanine dehydrogenase/pyridine nucleotide transhydrogenase NAD(H)-binding" evidence="13">
    <location>
        <begin position="147"/>
        <end position="316"/>
    </location>
</feature>
<proteinExistence type="inferred from homology"/>